<gene>
    <name evidence="9" type="ORF">BKCO1_1000483</name>
</gene>
<dbReference type="GO" id="GO:0022857">
    <property type="term" value="F:transmembrane transporter activity"/>
    <property type="evidence" value="ECO:0007669"/>
    <property type="project" value="InterPro"/>
</dbReference>
<dbReference type="FunFam" id="1.20.1250.20:FF:000064">
    <property type="entry name" value="MFS allantoate transporter"/>
    <property type="match status" value="1"/>
</dbReference>
<evidence type="ECO:0000256" key="4">
    <source>
        <dbReference type="ARBA" id="ARBA00022989"/>
    </source>
</evidence>
<feature type="transmembrane region" description="Helical" evidence="8">
    <location>
        <begin position="334"/>
        <end position="358"/>
    </location>
</feature>
<feature type="transmembrane region" description="Helical" evidence="8">
    <location>
        <begin position="364"/>
        <end position="381"/>
    </location>
</feature>
<dbReference type="PANTHER" id="PTHR43791:SF103">
    <property type="entry name" value="MAJOR FACILITATOR SUPERFAMILY (MFS) PROFILE DOMAIN-CONTAINING PROTEIN-RELATED"/>
    <property type="match status" value="1"/>
</dbReference>
<dbReference type="Gene3D" id="1.20.1250.20">
    <property type="entry name" value="MFS general substrate transporter like domains"/>
    <property type="match status" value="2"/>
</dbReference>
<feature type="transmembrane region" description="Helical" evidence="8">
    <location>
        <begin position="165"/>
        <end position="186"/>
    </location>
</feature>
<keyword evidence="3 8" id="KW-0812">Transmembrane</keyword>
<dbReference type="Pfam" id="PF07690">
    <property type="entry name" value="MFS_1"/>
    <property type="match status" value="1"/>
</dbReference>
<dbReference type="GeneID" id="31010144"/>
<dbReference type="RefSeq" id="XP_020135481.1">
    <property type="nucleotide sequence ID" value="XM_020269885.1"/>
</dbReference>
<dbReference type="InterPro" id="IPR011701">
    <property type="entry name" value="MFS"/>
</dbReference>
<evidence type="ECO:0000256" key="6">
    <source>
        <dbReference type="ARBA" id="ARBA00037968"/>
    </source>
</evidence>
<feature type="transmembrane region" description="Helical" evidence="8">
    <location>
        <begin position="61"/>
        <end position="79"/>
    </location>
</feature>
<feature type="transmembrane region" description="Helical" evidence="8">
    <location>
        <begin position="198"/>
        <end position="219"/>
    </location>
</feature>
<evidence type="ECO:0000256" key="5">
    <source>
        <dbReference type="ARBA" id="ARBA00023136"/>
    </source>
</evidence>
<evidence type="ECO:0000256" key="3">
    <source>
        <dbReference type="ARBA" id="ARBA00022692"/>
    </source>
</evidence>
<dbReference type="SUPFAM" id="SSF103473">
    <property type="entry name" value="MFS general substrate transporter"/>
    <property type="match status" value="1"/>
</dbReference>
<feature type="transmembrane region" description="Helical" evidence="8">
    <location>
        <begin position="393"/>
        <end position="414"/>
    </location>
</feature>
<accession>A0A1J9RGH1</accession>
<protein>
    <submittedName>
        <fullName evidence="9">Mfs transporter</fullName>
    </submittedName>
</protein>
<proteinExistence type="inferred from homology"/>
<feature type="region of interest" description="Disordered" evidence="7">
    <location>
        <begin position="1"/>
        <end position="23"/>
    </location>
</feature>
<feature type="transmembrane region" description="Helical" evidence="8">
    <location>
        <begin position="105"/>
        <end position="129"/>
    </location>
</feature>
<feature type="transmembrane region" description="Helical" evidence="8">
    <location>
        <begin position="225"/>
        <end position="249"/>
    </location>
</feature>
<organism evidence="9 10">
    <name type="scientific">Diplodia corticola</name>
    <dbReference type="NCBI Taxonomy" id="236234"/>
    <lineage>
        <taxon>Eukaryota</taxon>
        <taxon>Fungi</taxon>
        <taxon>Dikarya</taxon>
        <taxon>Ascomycota</taxon>
        <taxon>Pezizomycotina</taxon>
        <taxon>Dothideomycetes</taxon>
        <taxon>Dothideomycetes incertae sedis</taxon>
        <taxon>Botryosphaeriales</taxon>
        <taxon>Botryosphaeriaceae</taxon>
        <taxon>Diplodia</taxon>
    </lineage>
</organism>
<dbReference type="Proteomes" id="UP000183809">
    <property type="component" value="Unassembled WGS sequence"/>
</dbReference>
<feature type="transmembrane region" description="Helical" evidence="8">
    <location>
        <begin position="426"/>
        <end position="446"/>
    </location>
</feature>
<feature type="transmembrane region" description="Helical" evidence="8">
    <location>
        <begin position="136"/>
        <end position="153"/>
    </location>
</feature>
<evidence type="ECO:0000313" key="10">
    <source>
        <dbReference type="Proteomes" id="UP000183809"/>
    </source>
</evidence>
<reference evidence="9 10" key="1">
    <citation type="submission" date="2016-10" db="EMBL/GenBank/DDBJ databases">
        <title>Proteomics and genomics reveal pathogen-plant mechanisms compatible with a hemibiotrophic lifestyle of Diplodia corticola.</title>
        <authorList>
            <person name="Fernandes I."/>
            <person name="De Jonge R."/>
            <person name="Van De Peer Y."/>
            <person name="Devreese B."/>
            <person name="Alves A."/>
            <person name="Esteves A.C."/>
        </authorList>
    </citation>
    <scope>NUCLEOTIDE SEQUENCE [LARGE SCALE GENOMIC DNA]</scope>
    <source>
        <strain evidence="9 10">CBS 112549</strain>
    </source>
</reference>
<evidence type="ECO:0000313" key="9">
    <source>
        <dbReference type="EMBL" id="OJD40638.1"/>
    </source>
</evidence>
<dbReference type="EMBL" id="MNUE01000001">
    <property type="protein sequence ID" value="OJD40638.1"/>
    <property type="molecule type" value="Genomic_DNA"/>
</dbReference>
<evidence type="ECO:0000256" key="8">
    <source>
        <dbReference type="SAM" id="Phobius"/>
    </source>
</evidence>
<dbReference type="AlphaFoldDB" id="A0A1J9RGH1"/>
<evidence type="ECO:0000256" key="1">
    <source>
        <dbReference type="ARBA" id="ARBA00004141"/>
    </source>
</evidence>
<dbReference type="GO" id="GO:0016020">
    <property type="term" value="C:membrane"/>
    <property type="evidence" value="ECO:0007669"/>
    <property type="project" value="UniProtKB-SubCell"/>
</dbReference>
<name>A0A1J9RGH1_9PEZI</name>
<keyword evidence="4 8" id="KW-1133">Transmembrane helix</keyword>
<dbReference type="PANTHER" id="PTHR43791">
    <property type="entry name" value="PERMEASE-RELATED"/>
    <property type="match status" value="1"/>
</dbReference>
<keyword evidence="10" id="KW-1185">Reference proteome</keyword>
<feature type="transmembrane region" description="Helical" evidence="8">
    <location>
        <begin position="458"/>
        <end position="480"/>
    </location>
</feature>
<comment type="subcellular location">
    <subcellularLocation>
        <location evidence="1">Membrane</location>
        <topology evidence="1">Multi-pass membrane protein</topology>
    </subcellularLocation>
</comment>
<keyword evidence="5 8" id="KW-0472">Membrane</keyword>
<dbReference type="InterPro" id="IPR036259">
    <property type="entry name" value="MFS_trans_sf"/>
</dbReference>
<evidence type="ECO:0000256" key="2">
    <source>
        <dbReference type="ARBA" id="ARBA00022448"/>
    </source>
</evidence>
<keyword evidence="2" id="KW-0813">Transport</keyword>
<evidence type="ECO:0000256" key="7">
    <source>
        <dbReference type="SAM" id="MobiDB-lite"/>
    </source>
</evidence>
<dbReference type="OrthoDB" id="6730379at2759"/>
<sequence length="532" mass="58211">MNMSSAPEAYAPEKGEGVAATTTSASAAAAANHGDATLEDLGSDAGGLDELEVSPEDDRRILRRIDCCLLPILAISYMFQFLDKQAMGYTAILDLRTDLSLTGHAYSWAGSIFYFGYLAASWPVAALLVRFPVGKTLATSVCAWAVVLMLMAACRDAAGLLTARFFLGMCEAAVAPGFSVVTSMWYKRQEQPLRHGAWFLGNVVSGLFGSVLAYSMASVKSETLAAWQAVFVVFGAFSLAWSVVLFWGIPDSPTRAWFLKGREDARLAVARVKQNLTGIKSREWKGSQVVEALKDPQSWLFVLIQLCGNIPNGGVTTFASVIVNGLGFSVKQTLLIGMVATAFQFVYVLMAAGGATFFRNTRTYWLVWNFVVSLVGAIMAREIDPEKHIWAKFFGYCLLICFSANFPLMLSLTAANVGGFTKKNTVNAMLFVSYCVGNIIGPQLFFEREAPKYQSGFLAMLICFVLGIIFSVALRFYYVWENKRRDTKAAVGSDGLGGNADIADAEVRQESAIMLNLLDKTDRDMAQFRYVY</sequence>
<comment type="caution">
    <text evidence="9">The sequence shown here is derived from an EMBL/GenBank/DDBJ whole genome shotgun (WGS) entry which is preliminary data.</text>
</comment>
<comment type="similarity">
    <text evidence="6">Belongs to the major facilitator superfamily. Allantoate permease family.</text>
</comment>